<gene>
    <name evidence="2" type="ORF">HU200_036683</name>
</gene>
<organism evidence="2 3">
    <name type="scientific">Digitaria exilis</name>
    <dbReference type="NCBI Taxonomy" id="1010633"/>
    <lineage>
        <taxon>Eukaryota</taxon>
        <taxon>Viridiplantae</taxon>
        <taxon>Streptophyta</taxon>
        <taxon>Embryophyta</taxon>
        <taxon>Tracheophyta</taxon>
        <taxon>Spermatophyta</taxon>
        <taxon>Magnoliopsida</taxon>
        <taxon>Liliopsida</taxon>
        <taxon>Poales</taxon>
        <taxon>Poaceae</taxon>
        <taxon>PACMAD clade</taxon>
        <taxon>Panicoideae</taxon>
        <taxon>Panicodae</taxon>
        <taxon>Paniceae</taxon>
        <taxon>Anthephorinae</taxon>
        <taxon>Digitaria</taxon>
    </lineage>
</organism>
<dbReference type="InterPro" id="IPR001611">
    <property type="entry name" value="Leu-rich_rpt"/>
</dbReference>
<dbReference type="AlphaFoldDB" id="A0A835BH08"/>
<accession>A0A835BH08</accession>
<dbReference type="InterPro" id="IPR036047">
    <property type="entry name" value="F-box-like_dom_sf"/>
</dbReference>
<dbReference type="Pfam" id="PF13516">
    <property type="entry name" value="LRR_6"/>
    <property type="match status" value="1"/>
</dbReference>
<dbReference type="SUPFAM" id="SSF52047">
    <property type="entry name" value="RNI-like"/>
    <property type="match status" value="1"/>
</dbReference>
<dbReference type="InterPro" id="IPR001810">
    <property type="entry name" value="F-box_dom"/>
</dbReference>
<evidence type="ECO:0000313" key="3">
    <source>
        <dbReference type="Proteomes" id="UP000636709"/>
    </source>
</evidence>
<dbReference type="PANTHER" id="PTHR38926">
    <property type="entry name" value="F-BOX DOMAIN CONTAINING PROTEIN, EXPRESSED"/>
    <property type="match status" value="1"/>
</dbReference>
<evidence type="ECO:0000313" key="2">
    <source>
        <dbReference type="EMBL" id="KAF8697032.1"/>
    </source>
</evidence>
<reference evidence="2" key="1">
    <citation type="submission" date="2020-07" db="EMBL/GenBank/DDBJ databases">
        <title>Genome sequence and genetic diversity analysis of an under-domesticated orphan crop, white fonio (Digitaria exilis).</title>
        <authorList>
            <person name="Bennetzen J.L."/>
            <person name="Chen S."/>
            <person name="Ma X."/>
            <person name="Wang X."/>
            <person name="Yssel A.E.J."/>
            <person name="Chaluvadi S.R."/>
            <person name="Johnson M."/>
            <person name="Gangashetty P."/>
            <person name="Hamidou F."/>
            <person name="Sanogo M.D."/>
            <person name="Zwaenepoel A."/>
            <person name="Wallace J."/>
            <person name="Van De Peer Y."/>
            <person name="Van Deynze A."/>
        </authorList>
    </citation>
    <scope>NUCLEOTIDE SEQUENCE</scope>
    <source>
        <tissue evidence="2">Leaves</tissue>
    </source>
</reference>
<dbReference type="EMBL" id="JACEFO010001880">
    <property type="protein sequence ID" value="KAF8697032.1"/>
    <property type="molecule type" value="Genomic_DNA"/>
</dbReference>
<sequence>MRAYALVLSYGRNGGSPRGAAPAVQVRDAASPGFPLLVQPPPDWAEGLPLDVMLCIFHRLGHVQIMMGADKVCQAWRHAAREEPELYRRIDMRGHGDLAYRGLADLDKMAAMAVRRSRGQCRAFLGECAGNKDGFLLHLAHQAPLLKSLTLISCNVISRRGFMDAIKMFPLLEELQISDCWKVSRFRVLEVVSQACPSLKHLRYHHPYWDDYTESEFFDMEAMEIAKMHELRSLQLFHNQLTNEGLSAILDGCPHLESLDVRGCYCVDLHDEAMRAKCARIKRKKLFTPNPEDECEEFEPASPISNKWHPRKYPKPWTCLDRDDYADYYDPCYGLDNLDEIGLEVHDRMLCKRARRYLIMGWTGIM</sequence>
<evidence type="ECO:0000259" key="1">
    <source>
        <dbReference type="Pfam" id="PF12937"/>
    </source>
</evidence>
<dbReference type="Gene3D" id="3.80.10.10">
    <property type="entry name" value="Ribonuclease Inhibitor"/>
    <property type="match status" value="1"/>
</dbReference>
<name>A0A835BH08_9POAL</name>
<proteinExistence type="predicted"/>
<dbReference type="SUPFAM" id="SSF81383">
    <property type="entry name" value="F-box domain"/>
    <property type="match status" value="1"/>
</dbReference>
<dbReference type="OrthoDB" id="2095648at2759"/>
<keyword evidence="3" id="KW-1185">Reference proteome</keyword>
<protein>
    <recommendedName>
        <fullName evidence="1">F-box domain-containing protein</fullName>
    </recommendedName>
</protein>
<dbReference type="Gene3D" id="1.20.1280.50">
    <property type="match status" value="1"/>
</dbReference>
<dbReference type="InterPro" id="IPR032675">
    <property type="entry name" value="LRR_dom_sf"/>
</dbReference>
<dbReference type="PANTHER" id="PTHR38926:SF49">
    <property type="entry name" value="F-BOX DOMAIN-CONTAINING PROTEIN"/>
    <property type="match status" value="1"/>
</dbReference>
<dbReference type="Pfam" id="PF12937">
    <property type="entry name" value="F-box-like"/>
    <property type="match status" value="1"/>
</dbReference>
<dbReference type="Proteomes" id="UP000636709">
    <property type="component" value="Unassembled WGS sequence"/>
</dbReference>
<comment type="caution">
    <text evidence="2">The sequence shown here is derived from an EMBL/GenBank/DDBJ whole genome shotgun (WGS) entry which is preliminary data.</text>
</comment>
<feature type="domain" description="F-box" evidence="1">
    <location>
        <begin position="47"/>
        <end position="92"/>
    </location>
</feature>
<dbReference type="Gramene" id="Dexi5B01G0021610.1">
    <property type="protein sequence ID" value="Dexi5B01G0021610.1:cds"/>
    <property type="gene ID" value="Dexi5B01G0021610"/>
</dbReference>